<proteinExistence type="inferred from homology"/>
<feature type="transmembrane region" description="Helical" evidence="8">
    <location>
        <begin position="105"/>
        <end position="123"/>
    </location>
</feature>
<dbReference type="NCBIfam" id="TIGR00836">
    <property type="entry name" value="amt"/>
    <property type="match status" value="1"/>
</dbReference>
<dbReference type="GO" id="GO:0016020">
    <property type="term" value="C:membrane"/>
    <property type="evidence" value="ECO:0007669"/>
    <property type="project" value="UniProtKB-SubCell"/>
</dbReference>
<sequence>MLSEATIESVQVLLDNVWILMAAVLVIMMQAGFALVEAGLTRGKNVANIFMKNLMDFCIGALLFFAVGYAIAFGGDMTGLGSYIGGDGWFLAGDGIFTYGTLDKFVFFTFQVAFAATAATIVSGAMAERTKFKSYILYSAVISAVIYPIVVRWQWGGGWLFQLDTPFHDFAGSTLVHMTGGITAAVGAAFLGPRIGRYGADGKPRAIPGHSIPLAILGTFILLVGWYGFNAGSWLAAGTEIGAIAVNTTLAGAAGAFAAMITTWLRSGKPDVAMAGNGLLAGLVGVTAGAWVVNGLGAIVIGLAAGVIVVYAVSFFDKIKIDDPVGAVSVHGVCGAFGTLAVGLFSTIESDGIVKKGLFYGGGTDQLVSQVIGVAAVAAFVFVAAVILFATLKATVGLRVDPQEEIEGLDVHEHGFPGYSHAD</sequence>
<feature type="transmembrane region" description="Helical" evidence="8">
    <location>
        <begin position="328"/>
        <end position="348"/>
    </location>
</feature>
<evidence type="ECO:0000256" key="3">
    <source>
        <dbReference type="ARBA" id="ARBA00022448"/>
    </source>
</evidence>
<feature type="domain" description="Ammonium transporter AmtB-like" evidence="9">
    <location>
        <begin position="17"/>
        <end position="419"/>
    </location>
</feature>
<evidence type="ECO:0000256" key="8">
    <source>
        <dbReference type="SAM" id="Phobius"/>
    </source>
</evidence>
<dbReference type="PANTHER" id="PTHR11730:SF6">
    <property type="entry name" value="AMMONIUM TRANSPORTER"/>
    <property type="match status" value="1"/>
</dbReference>
<dbReference type="Pfam" id="PF00909">
    <property type="entry name" value="Ammonium_transp"/>
    <property type="match status" value="1"/>
</dbReference>
<keyword evidence="3" id="KW-0813">Transport</keyword>
<dbReference type="InterPro" id="IPR024041">
    <property type="entry name" value="NH4_transpt_AmtB-like_dom"/>
</dbReference>
<accession>A0A6J6D9Y3</accession>
<evidence type="ECO:0000256" key="1">
    <source>
        <dbReference type="ARBA" id="ARBA00004141"/>
    </source>
</evidence>
<feature type="transmembrane region" description="Helical" evidence="8">
    <location>
        <begin position="17"/>
        <end position="36"/>
    </location>
</feature>
<evidence type="ECO:0000256" key="7">
    <source>
        <dbReference type="ARBA" id="ARBA00023177"/>
    </source>
</evidence>
<protein>
    <submittedName>
        <fullName evidence="10">Unannotated protein</fullName>
    </submittedName>
</protein>
<comment type="subcellular location">
    <subcellularLocation>
        <location evidence="1">Membrane</location>
        <topology evidence="1">Multi-pass membrane protein</topology>
    </subcellularLocation>
</comment>
<organism evidence="10">
    <name type="scientific">freshwater metagenome</name>
    <dbReference type="NCBI Taxonomy" id="449393"/>
    <lineage>
        <taxon>unclassified sequences</taxon>
        <taxon>metagenomes</taxon>
        <taxon>ecological metagenomes</taxon>
    </lineage>
</organism>
<feature type="transmembrane region" description="Helical" evidence="8">
    <location>
        <begin position="272"/>
        <end position="292"/>
    </location>
</feature>
<feature type="transmembrane region" description="Helical" evidence="8">
    <location>
        <begin position="212"/>
        <end position="229"/>
    </location>
</feature>
<keyword evidence="4 8" id="KW-0812">Transmembrane</keyword>
<feature type="transmembrane region" description="Helical" evidence="8">
    <location>
        <begin position="368"/>
        <end position="390"/>
    </location>
</feature>
<feature type="transmembrane region" description="Helical" evidence="8">
    <location>
        <begin position="241"/>
        <end position="265"/>
    </location>
</feature>
<feature type="transmembrane region" description="Helical" evidence="8">
    <location>
        <begin position="175"/>
        <end position="192"/>
    </location>
</feature>
<feature type="transmembrane region" description="Helical" evidence="8">
    <location>
        <begin position="298"/>
        <end position="316"/>
    </location>
</feature>
<reference evidence="10" key="1">
    <citation type="submission" date="2020-05" db="EMBL/GenBank/DDBJ databases">
        <authorList>
            <person name="Chiriac C."/>
            <person name="Salcher M."/>
            <person name="Ghai R."/>
            <person name="Kavagutti S V."/>
        </authorList>
    </citation>
    <scope>NUCLEOTIDE SEQUENCE</scope>
</reference>
<dbReference type="InterPro" id="IPR029020">
    <property type="entry name" value="Ammonium/urea_transptr"/>
</dbReference>
<evidence type="ECO:0000256" key="6">
    <source>
        <dbReference type="ARBA" id="ARBA00023136"/>
    </source>
</evidence>
<keyword evidence="6 8" id="KW-0472">Membrane</keyword>
<dbReference type="AlphaFoldDB" id="A0A6J6D9Y3"/>
<dbReference type="GO" id="GO:0008519">
    <property type="term" value="F:ammonium channel activity"/>
    <property type="evidence" value="ECO:0007669"/>
    <property type="project" value="InterPro"/>
</dbReference>
<gene>
    <name evidence="10" type="ORF">UFOPK1572_00734</name>
</gene>
<name>A0A6J6D9Y3_9ZZZZ</name>
<dbReference type="SUPFAM" id="SSF111352">
    <property type="entry name" value="Ammonium transporter"/>
    <property type="match status" value="1"/>
</dbReference>
<dbReference type="InterPro" id="IPR001905">
    <property type="entry name" value="Ammonium_transpt"/>
</dbReference>
<evidence type="ECO:0000256" key="2">
    <source>
        <dbReference type="ARBA" id="ARBA00005887"/>
    </source>
</evidence>
<comment type="similarity">
    <text evidence="2">Belongs to the ammonia transporter channel (TC 1.A.11.2) family.</text>
</comment>
<dbReference type="Gene3D" id="1.10.3430.10">
    <property type="entry name" value="Ammonium transporter AmtB like domains"/>
    <property type="match status" value="1"/>
</dbReference>
<evidence type="ECO:0000259" key="9">
    <source>
        <dbReference type="Pfam" id="PF00909"/>
    </source>
</evidence>
<feature type="transmembrane region" description="Helical" evidence="8">
    <location>
        <begin position="135"/>
        <end position="155"/>
    </location>
</feature>
<evidence type="ECO:0000256" key="5">
    <source>
        <dbReference type="ARBA" id="ARBA00022989"/>
    </source>
</evidence>
<dbReference type="GO" id="GO:0097272">
    <property type="term" value="P:ammonium homeostasis"/>
    <property type="evidence" value="ECO:0007669"/>
    <property type="project" value="TreeGrafter"/>
</dbReference>
<dbReference type="PANTHER" id="PTHR11730">
    <property type="entry name" value="AMMONIUM TRANSPORTER"/>
    <property type="match status" value="1"/>
</dbReference>
<keyword evidence="7" id="KW-0924">Ammonia transport</keyword>
<keyword evidence="5 8" id="KW-1133">Transmembrane helix</keyword>
<evidence type="ECO:0000313" key="10">
    <source>
        <dbReference type="EMBL" id="CAB4559629.1"/>
    </source>
</evidence>
<evidence type="ECO:0000256" key="4">
    <source>
        <dbReference type="ARBA" id="ARBA00022692"/>
    </source>
</evidence>
<feature type="transmembrane region" description="Helical" evidence="8">
    <location>
        <begin position="57"/>
        <end position="85"/>
    </location>
</feature>
<dbReference type="FunFam" id="1.10.3430.10:FF:000008">
    <property type="entry name" value="Ammonium transporter"/>
    <property type="match status" value="1"/>
</dbReference>
<dbReference type="EMBL" id="CAEZTC010000078">
    <property type="protein sequence ID" value="CAB4559629.1"/>
    <property type="molecule type" value="Genomic_DNA"/>
</dbReference>